<dbReference type="EMBL" id="JBHSMI010000028">
    <property type="protein sequence ID" value="MFC5404851.1"/>
    <property type="molecule type" value="Genomic_DNA"/>
</dbReference>
<evidence type="ECO:0000256" key="3">
    <source>
        <dbReference type="ARBA" id="ARBA00023163"/>
    </source>
</evidence>
<dbReference type="InterPro" id="IPR001761">
    <property type="entry name" value="Peripla_BP/Lac1_sug-bd_dom"/>
</dbReference>
<dbReference type="PANTHER" id="PTHR30146">
    <property type="entry name" value="LACI-RELATED TRANSCRIPTIONAL REPRESSOR"/>
    <property type="match status" value="1"/>
</dbReference>
<evidence type="ECO:0000313" key="5">
    <source>
        <dbReference type="EMBL" id="MFC5404851.1"/>
    </source>
</evidence>
<sequence>MGDETEIVRHIVKATTLKDIAEQTGYTVNTVSRALKNKSDISEATRTLIQQKAQELGYIGNTMASSLRSGMTRTIAVIVADVSNPHFSIAVKEIESAARKHDYTTFILNSYEDQDLEEKAIISALSKNVDGIIICPSQGGGQNIAFLQRTGTPFVLLGRRLDNDDVMDYVVSDDEKGGYLAAMHLLELGHRDILFLNAHHSISSSRERLAGYKHAMEEMGVPIRNELIREISTISGGVRNELKEIMESKLPFTAIFAFNDMMAWEAIFTLNKHHIRVPENISVVGFDNIQSRMFIPFPLTSVSNSKGKTSRKAFEILMKRIHKQNTELRYHEVVDTRLVIRESTRALPE</sequence>
<dbReference type="InterPro" id="IPR010982">
    <property type="entry name" value="Lambda_DNA-bd_dom_sf"/>
</dbReference>
<proteinExistence type="predicted"/>
<organism evidence="5 6">
    <name type="scientific">Cohnella soli</name>
    <dbReference type="NCBI Taxonomy" id="425005"/>
    <lineage>
        <taxon>Bacteria</taxon>
        <taxon>Bacillati</taxon>
        <taxon>Bacillota</taxon>
        <taxon>Bacilli</taxon>
        <taxon>Bacillales</taxon>
        <taxon>Paenibacillaceae</taxon>
        <taxon>Cohnella</taxon>
    </lineage>
</organism>
<dbReference type="Pfam" id="PF00532">
    <property type="entry name" value="Peripla_BP_1"/>
    <property type="match status" value="1"/>
</dbReference>
<evidence type="ECO:0000259" key="4">
    <source>
        <dbReference type="PROSITE" id="PS50932"/>
    </source>
</evidence>
<accession>A0ABW0HXA2</accession>
<dbReference type="SUPFAM" id="SSF53822">
    <property type="entry name" value="Periplasmic binding protein-like I"/>
    <property type="match status" value="1"/>
</dbReference>
<dbReference type="SMART" id="SM00354">
    <property type="entry name" value="HTH_LACI"/>
    <property type="match status" value="1"/>
</dbReference>
<keyword evidence="1" id="KW-0805">Transcription regulation</keyword>
<dbReference type="SUPFAM" id="SSF47413">
    <property type="entry name" value="lambda repressor-like DNA-binding domains"/>
    <property type="match status" value="1"/>
</dbReference>
<name>A0ABW0HXA2_9BACL</name>
<dbReference type="Gene3D" id="3.40.50.2300">
    <property type="match status" value="2"/>
</dbReference>
<evidence type="ECO:0000313" key="6">
    <source>
        <dbReference type="Proteomes" id="UP001596113"/>
    </source>
</evidence>
<dbReference type="PANTHER" id="PTHR30146:SF154">
    <property type="entry name" value="TRANSCRIPTION REGULATOR, MEMBER OF GALR FAMILY"/>
    <property type="match status" value="1"/>
</dbReference>
<dbReference type="CDD" id="cd06267">
    <property type="entry name" value="PBP1_LacI_sugar_binding-like"/>
    <property type="match status" value="1"/>
</dbReference>
<keyword evidence="2 5" id="KW-0238">DNA-binding</keyword>
<evidence type="ECO:0000256" key="1">
    <source>
        <dbReference type="ARBA" id="ARBA00023015"/>
    </source>
</evidence>
<comment type="caution">
    <text evidence="5">The sequence shown here is derived from an EMBL/GenBank/DDBJ whole genome shotgun (WGS) entry which is preliminary data.</text>
</comment>
<keyword evidence="3" id="KW-0804">Transcription</keyword>
<gene>
    <name evidence="5" type="ORF">ACFPOF_19090</name>
</gene>
<keyword evidence="6" id="KW-1185">Reference proteome</keyword>
<dbReference type="Pfam" id="PF00356">
    <property type="entry name" value="LacI"/>
    <property type="match status" value="1"/>
</dbReference>
<dbReference type="PROSITE" id="PS50932">
    <property type="entry name" value="HTH_LACI_2"/>
    <property type="match status" value="1"/>
</dbReference>
<dbReference type="Gene3D" id="1.10.260.40">
    <property type="entry name" value="lambda repressor-like DNA-binding domains"/>
    <property type="match status" value="1"/>
</dbReference>
<reference evidence="6" key="1">
    <citation type="journal article" date="2019" name="Int. J. Syst. Evol. Microbiol.">
        <title>The Global Catalogue of Microorganisms (GCM) 10K type strain sequencing project: providing services to taxonomists for standard genome sequencing and annotation.</title>
        <authorList>
            <consortium name="The Broad Institute Genomics Platform"/>
            <consortium name="The Broad Institute Genome Sequencing Center for Infectious Disease"/>
            <person name="Wu L."/>
            <person name="Ma J."/>
        </authorList>
    </citation>
    <scope>NUCLEOTIDE SEQUENCE [LARGE SCALE GENOMIC DNA]</scope>
    <source>
        <strain evidence="6">CGMCC 1.18575</strain>
    </source>
</reference>
<dbReference type="InterPro" id="IPR028082">
    <property type="entry name" value="Peripla_BP_I"/>
</dbReference>
<dbReference type="Proteomes" id="UP001596113">
    <property type="component" value="Unassembled WGS sequence"/>
</dbReference>
<feature type="domain" description="HTH lacI-type" evidence="4">
    <location>
        <begin position="15"/>
        <end position="69"/>
    </location>
</feature>
<dbReference type="RefSeq" id="WP_378135513.1">
    <property type="nucleotide sequence ID" value="NZ_JBHSMI010000028.1"/>
</dbReference>
<evidence type="ECO:0000256" key="2">
    <source>
        <dbReference type="ARBA" id="ARBA00023125"/>
    </source>
</evidence>
<dbReference type="CDD" id="cd01392">
    <property type="entry name" value="HTH_LacI"/>
    <property type="match status" value="1"/>
</dbReference>
<dbReference type="GO" id="GO:0003677">
    <property type="term" value="F:DNA binding"/>
    <property type="evidence" value="ECO:0007669"/>
    <property type="project" value="UniProtKB-KW"/>
</dbReference>
<dbReference type="InterPro" id="IPR000843">
    <property type="entry name" value="HTH_LacI"/>
</dbReference>
<protein>
    <submittedName>
        <fullName evidence="5">LacI family DNA-binding transcriptional regulator</fullName>
    </submittedName>
</protein>